<dbReference type="InterPro" id="IPR008319">
    <property type="entry name" value="GyrI-like_CCH_Lin2189-like"/>
</dbReference>
<reference evidence="2" key="1">
    <citation type="journal article" date="2023" name="Int. J. Syst. Evol. Microbiol.">
        <title>Methylocystis iwaonis sp. nov., a type II methane-oxidizing bacterium from surface soil of a rice paddy field in Japan, and emended description of the genus Methylocystis (ex Whittenbury et al. 1970) Bowman et al. 1993.</title>
        <authorList>
            <person name="Kaise H."/>
            <person name="Sawadogo J.B."/>
            <person name="Alam M.S."/>
            <person name="Ueno C."/>
            <person name="Dianou D."/>
            <person name="Shinjo R."/>
            <person name="Asakawa S."/>
        </authorList>
    </citation>
    <scope>NUCLEOTIDE SEQUENCE</scope>
    <source>
        <strain evidence="2">LMG27198</strain>
    </source>
</reference>
<gene>
    <name evidence="2" type="ORF">LMG27198_29200</name>
</gene>
<comment type="caution">
    <text evidence="2">The sequence shown here is derived from an EMBL/GenBank/DDBJ whole genome shotgun (WGS) entry which is preliminary data.</text>
</comment>
<dbReference type="RefSeq" id="WP_281803962.1">
    <property type="nucleotide sequence ID" value="NZ_BSEC01000001.1"/>
</dbReference>
<dbReference type="PIRSF" id="PIRSF031644">
    <property type="entry name" value="UCP031644"/>
    <property type="match status" value="1"/>
</dbReference>
<organism evidence="2 3">
    <name type="scientific">Methylocystis echinoides</name>
    <dbReference type="NCBI Taxonomy" id="29468"/>
    <lineage>
        <taxon>Bacteria</taxon>
        <taxon>Pseudomonadati</taxon>
        <taxon>Pseudomonadota</taxon>
        <taxon>Alphaproteobacteria</taxon>
        <taxon>Hyphomicrobiales</taxon>
        <taxon>Methylocystaceae</taxon>
        <taxon>Methylocystis</taxon>
    </lineage>
</organism>
<evidence type="ECO:0000313" key="2">
    <source>
        <dbReference type="EMBL" id="GLI93928.1"/>
    </source>
</evidence>
<keyword evidence="3" id="KW-1185">Reference proteome</keyword>
<feature type="domain" description="GyrI-like small molecule binding" evidence="1">
    <location>
        <begin position="22"/>
        <end position="201"/>
    </location>
</feature>
<protein>
    <recommendedName>
        <fullName evidence="1">GyrI-like small molecule binding domain-containing protein</fullName>
    </recommendedName>
</protein>
<dbReference type="Gene3D" id="3.20.80.10">
    <property type="entry name" value="Regulatory factor, effector binding domain"/>
    <property type="match status" value="1"/>
</dbReference>
<sequence length="204" mass="23455">MDKIDFKKIHPELYRPSAKDFALIDVPAMQFVMVDGLGNPNSAPSYARAIEWLFSVSYAMKFAARASLKTDYVVPPLEGLWWADDPADFAARRKERWRWTMMVMAPDFLTRAMFKAAMEKTEKKRGAPPKSLRIEEYAEGRAFQILHIGGYDDEDPTLARLHDEVMPSQGFTFSGKHHEIYLSDARKTEPSRLKTILRQPVRLS</sequence>
<dbReference type="InterPro" id="IPR029442">
    <property type="entry name" value="GyrI-like"/>
</dbReference>
<accession>A0A9W6GVL9</accession>
<evidence type="ECO:0000313" key="3">
    <source>
        <dbReference type="Proteomes" id="UP001144323"/>
    </source>
</evidence>
<dbReference type="EMBL" id="BSEC01000001">
    <property type="protein sequence ID" value="GLI93928.1"/>
    <property type="molecule type" value="Genomic_DNA"/>
</dbReference>
<proteinExistence type="predicted"/>
<evidence type="ECO:0000259" key="1">
    <source>
        <dbReference type="Pfam" id="PF06445"/>
    </source>
</evidence>
<name>A0A9W6GVL9_9HYPH</name>
<dbReference type="AlphaFoldDB" id="A0A9W6GVL9"/>
<dbReference type="InterPro" id="IPR011256">
    <property type="entry name" value="Reg_factor_effector_dom_sf"/>
</dbReference>
<dbReference type="Proteomes" id="UP001144323">
    <property type="component" value="Unassembled WGS sequence"/>
</dbReference>
<dbReference type="Pfam" id="PF06445">
    <property type="entry name" value="GyrI-like"/>
    <property type="match status" value="1"/>
</dbReference>
<dbReference type="SUPFAM" id="SSF55136">
    <property type="entry name" value="Probable bacterial effector-binding domain"/>
    <property type="match status" value="1"/>
</dbReference>